<evidence type="ECO:0000256" key="1">
    <source>
        <dbReference type="ARBA" id="ARBA00004141"/>
    </source>
</evidence>
<evidence type="ECO:0000313" key="7">
    <source>
        <dbReference type="Proteomes" id="UP000199663"/>
    </source>
</evidence>
<dbReference type="Proteomes" id="UP000199663">
    <property type="component" value="Unassembled WGS sequence"/>
</dbReference>
<feature type="transmembrane region" description="Helical" evidence="5">
    <location>
        <begin position="101"/>
        <end position="122"/>
    </location>
</feature>
<dbReference type="EMBL" id="FNQC01000011">
    <property type="protein sequence ID" value="SDZ35487.1"/>
    <property type="molecule type" value="Genomic_DNA"/>
</dbReference>
<feature type="transmembrane region" description="Helical" evidence="5">
    <location>
        <begin position="49"/>
        <end position="69"/>
    </location>
</feature>
<dbReference type="Pfam" id="PF05105">
    <property type="entry name" value="Phage_holin_4_1"/>
    <property type="match status" value="1"/>
</dbReference>
<keyword evidence="4 5" id="KW-0472">Membrane</keyword>
<evidence type="ECO:0000313" key="6">
    <source>
        <dbReference type="EMBL" id="SDZ35487.1"/>
    </source>
</evidence>
<keyword evidence="2 5" id="KW-0812">Transmembrane</keyword>
<organism evidence="6 7">
    <name type="scientific">Rhodonellum ikkaensis</name>
    <dbReference type="NCBI Taxonomy" id="336829"/>
    <lineage>
        <taxon>Bacteria</taxon>
        <taxon>Pseudomonadati</taxon>
        <taxon>Bacteroidota</taxon>
        <taxon>Cytophagia</taxon>
        <taxon>Cytophagales</taxon>
        <taxon>Cytophagaceae</taxon>
        <taxon>Rhodonellum</taxon>
    </lineage>
</organism>
<keyword evidence="7" id="KW-1185">Reference proteome</keyword>
<dbReference type="InterPro" id="IPR006480">
    <property type="entry name" value="Phage_holin_4_1"/>
</dbReference>
<comment type="caution">
    <text evidence="6">The sequence shown here is derived from an EMBL/GenBank/DDBJ whole genome shotgun (WGS) entry which is preliminary data.</text>
</comment>
<proteinExistence type="predicted"/>
<gene>
    <name evidence="6" type="ORF">SAMN05444412_11146</name>
</gene>
<evidence type="ECO:0000256" key="3">
    <source>
        <dbReference type="ARBA" id="ARBA00022989"/>
    </source>
</evidence>
<sequence length="171" mass="19808">MLFGYNSFNDLIQSTFKNVDTNLVIKFLIPIIIFIDIIFQFLFQSTNGIYFLMSLYIIDFFTGVAKSIMYSRQVNLLVKENKQVPEEIKNKVLVSKKFPRFLMTMLFALTLLSILKFAGVYVIVFSPLYSIFYAVFLGQQIISIVENGGEMKLIPFDVVKKLKQKINILKN</sequence>
<evidence type="ECO:0000256" key="4">
    <source>
        <dbReference type="ARBA" id="ARBA00023136"/>
    </source>
</evidence>
<evidence type="ECO:0000256" key="2">
    <source>
        <dbReference type="ARBA" id="ARBA00022692"/>
    </source>
</evidence>
<protein>
    <submittedName>
        <fullName evidence="6">Bacteriophage holin family protein</fullName>
    </submittedName>
</protein>
<feature type="transmembrane region" description="Helical" evidence="5">
    <location>
        <begin position="23"/>
        <end position="43"/>
    </location>
</feature>
<evidence type="ECO:0000256" key="5">
    <source>
        <dbReference type="SAM" id="Phobius"/>
    </source>
</evidence>
<name>A0A1H3SCP0_9BACT</name>
<comment type="subcellular location">
    <subcellularLocation>
        <location evidence="1">Membrane</location>
        <topology evidence="1">Multi-pass membrane protein</topology>
    </subcellularLocation>
</comment>
<keyword evidence="3 5" id="KW-1133">Transmembrane helix</keyword>
<dbReference type="RefSeq" id="WP_019598752.1">
    <property type="nucleotide sequence ID" value="NZ_FNQC01000011.1"/>
</dbReference>
<reference evidence="6 7" key="1">
    <citation type="submission" date="2016-10" db="EMBL/GenBank/DDBJ databases">
        <authorList>
            <person name="Varghese N."/>
            <person name="Submissions S."/>
        </authorList>
    </citation>
    <scope>NUCLEOTIDE SEQUENCE [LARGE SCALE GENOMIC DNA]</scope>
    <source>
        <strain evidence="6 7">DSM 17997</strain>
    </source>
</reference>
<accession>A0A1H3SCP0</accession>